<dbReference type="EMBL" id="JAGTXO010000002">
    <property type="protein sequence ID" value="KAG8469698.1"/>
    <property type="molecule type" value="Genomic_DNA"/>
</dbReference>
<dbReference type="InterPro" id="IPR036742">
    <property type="entry name" value="ATP_synth_F1_esu_sf_mt"/>
</dbReference>
<reference evidence="2" key="1">
    <citation type="submission" date="2021-05" db="EMBL/GenBank/DDBJ databases">
        <title>The genome of the haptophyte Pavlova lutheri (Diacronema luteri, Pavlovales) - a model for lipid biosynthesis in eukaryotic algae.</title>
        <authorList>
            <person name="Hulatt C.J."/>
            <person name="Posewitz M.C."/>
        </authorList>
    </citation>
    <scope>NUCLEOTIDE SEQUENCE</scope>
    <source>
        <strain evidence="2">NIVA-4/92</strain>
    </source>
</reference>
<dbReference type="CDD" id="cd12153">
    <property type="entry name" value="F1-ATPase_epsilon"/>
    <property type="match status" value="1"/>
</dbReference>
<dbReference type="Pfam" id="PF04627">
    <property type="entry name" value="ATP-synt_Eps"/>
    <property type="match status" value="1"/>
</dbReference>
<organism evidence="2 3">
    <name type="scientific">Diacronema lutheri</name>
    <name type="common">Unicellular marine alga</name>
    <name type="synonym">Monochrysis lutheri</name>
    <dbReference type="NCBI Taxonomy" id="2081491"/>
    <lineage>
        <taxon>Eukaryota</taxon>
        <taxon>Haptista</taxon>
        <taxon>Haptophyta</taxon>
        <taxon>Pavlovophyceae</taxon>
        <taxon>Pavlovales</taxon>
        <taxon>Pavlovaceae</taxon>
        <taxon>Diacronema</taxon>
    </lineage>
</organism>
<proteinExistence type="inferred from homology"/>
<comment type="similarity">
    <text evidence="1">Belongs to the eukaryotic ATPase epsilon family.</text>
</comment>
<name>A0A8J5XKI1_DIALT</name>
<accession>A0A8J5XKI1</accession>
<dbReference type="PANTHER" id="PTHR12448">
    <property type="entry name" value="ATP SYNTHASE EPSILON CHAIN, MITOCHONDRIAL"/>
    <property type="match status" value="1"/>
</dbReference>
<gene>
    <name evidence="2" type="ORF">KFE25_006153</name>
</gene>
<dbReference type="GO" id="GO:0046933">
    <property type="term" value="F:proton-transporting ATP synthase activity, rotational mechanism"/>
    <property type="evidence" value="ECO:0007669"/>
    <property type="project" value="InterPro"/>
</dbReference>
<dbReference type="AlphaFoldDB" id="A0A8J5XKI1"/>
<sequence>MSWRAAGITFLKYSQLCAEHVREALKEPMKAKKIASEGLHVRIMKYEGGKRVKTEIIEDAATAAATAAANK</sequence>
<protein>
    <submittedName>
        <fullName evidence="2">Uncharacterized protein</fullName>
    </submittedName>
</protein>
<evidence type="ECO:0000313" key="2">
    <source>
        <dbReference type="EMBL" id="KAG8469698.1"/>
    </source>
</evidence>
<dbReference type="PANTHER" id="PTHR12448:SF0">
    <property type="entry name" value="ATP SYNTHASE SUBUNIT EPSILON, MITOCHONDRIAL"/>
    <property type="match status" value="1"/>
</dbReference>
<dbReference type="Proteomes" id="UP000751190">
    <property type="component" value="Unassembled WGS sequence"/>
</dbReference>
<evidence type="ECO:0000256" key="1">
    <source>
        <dbReference type="ARBA" id="ARBA00009502"/>
    </source>
</evidence>
<evidence type="ECO:0000313" key="3">
    <source>
        <dbReference type="Proteomes" id="UP000751190"/>
    </source>
</evidence>
<dbReference type="GO" id="GO:0005743">
    <property type="term" value="C:mitochondrial inner membrane"/>
    <property type="evidence" value="ECO:0007669"/>
    <property type="project" value="InterPro"/>
</dbReference>
<keyword evidence="3" id="KW-1185">Reference proteome</keyword>
<dbReference type="GO" id="GO:0045259">
    <property type="term" value="C:proton-transporting ATP synthase complex"/>
    <property type="evidence" value="ECO:0007669"/>
    <property type="project" value="InterPro"/>
</dbReference>
<dbReference type="InterPro" id="IPR006721">
    <property type="entry name" value="ATP_synth_F1_esu_mt"/>
</dbReference>
<dbReference type="Gene3D" id="1.10.1620.20">
    <property type="entry name" value="ATP synthase, F1 complex, epsilon subunit superfamily, mitochondrial"/>
    <property type="match status" value="1"/>
</dbReference>
<dbReference type="OMA" id="WSDGKQP"/>
<dbReference type="OrthoDB" id="269124at2759"/>
<dbReference type="GO" id="GO:0042776">
    <property type="term" value="P:proton motive force-driven mitochondrial ATP synthesis"/>
    <property type="evidence" value="ECO:0007669"/>
    <property type="project" value="TreeGrafter"/>
</dbReference>
<dbReference type="SUPFAM" id="SSF48690">
    <property type="entry name" value="Epsilon subunit of mitochondrial F1F0-ATP synthase"/>
    <property type="match status" value="1"/>
</dbReference>
<comment type="caution">
    <text evidence="2">The sequence shown here is derived from an EMBL/GenBank/DDBJ whole genome shotgun (WGS) entry which is preliminary data.</text>
</comment>